<dbReference type="OrthoDB" id="3795970at2"/>
<evidence type="ECO:0000313" key="1">
    <source>
        <dbReference type="EMBL" id="KAA8886230.1"/>
    </source>
</evidence>
<dbReference type="EMBL" id="VXLC01000014">
    <property type="protein sequence ID" value="KAA8886230.1"/>
    <property type="molecule type" value="Genomic_DNA"/>
</dbReference>
<dbReference type="PROSITE" id="PS51318">
    <property type="entry name" value="TAT"/>
    <property type="match status" value="1"/>
</dbReference>
<accession>A0A5N0EBR3</accession>
<sequence>MTMRMGRRHFIAGVGGVAGALAVGVQLPTTALAQVHIGDSTAGTGEPEWSTFFSTAFVESAAAVDTDSDGDLWPTCWADDDALYTANGDGRGFGDHRAQDIVVNRITGDPKSGLTGERLAAADQIGTVWGDPRKYNRKPTGIVCADGRLYLAIQDGRVGPGPIEFNDAPNAAISWSDDHGCTWHQTQEPLFTDSVFTTIFFLDFGRDSGNAMDALGADGARYVYAYGLDGNWRDSLTDTVADPVDLYLARVPKDAVEKRSRWEFFAGLKDDAPRWTKKLEERQPVLHDTRRQYATVRNSDKYPRGLSVISLGGVVYVQPLKRYLYTSWTEYTFEFYEAPTPWGPWRLFLTKDFGGYPWFGRGARLPGPKNGGYGTTIPSKFISADGKSMWVQSNWWTDVTSGTAAYNFNLRQLSVQPFVPHPPQNQPDSRENLAYTGESVTPVEKCAHYGHSEYYCDGDLTKSEDSFDQENKDLDFWGFTWARSYLMNSVVYTTGEMFHDGGWFAANLRVQVRQNFRWIDVQNMNIAPRYPYTAAAGPFITYTLAFATVAGDGVRIIGNPGGAAYFTSIAELEVYYSGS</sequence>
<name>A0A5N0EBR3_9NOCA</name>
<proteinExistence type="predicted"/>
<comment type="caution">
    <text evidence="1">The sequence shown here is derived from an EMBL/GenBank/DDBJ whole genome shotgun (WGS) entry which is preliminary data.</text>
</comment>
<dbReference type="SUPFAM" id="SSF50939">
    <property type="entry name" value="Sialidases"/>
    <property type="match status" value="1"/>
</dbReference>
<keyword evidence="2" id="KW-1185">Reference proteome</keyword>
<dbReference type="RefSeq" id="WP_150404801.1">
    <property type="nucleotide sequence ID" value="NZ_VXLC01000014.1"/>
</dbReference>
<dbReference type="InterPro" id="IPR006311">
    <property type="entry name" value="TAT_signal"/>
</dbReference>
<dbReference type="AlphaFoldDB" id="A0A5N0EBR3"/>
<gene>
    <name evidence="1" type="ORF">F3087_26965</name>
</gene>
<organism evidence="1 2">
    <name type="scientific">Nocardia colli</name>
    <dbReference type="NCBI Taxonomy" id="2545717"/>
    <lineage>
        <taxon>Bacteria</taxon>
        <taxon>Bacillati</taxon>
        <taxon>Actinomycetota</taxon>
        <taxon>Actinomycetes</taxon>
        <taxon>Mycobacteriales</taxon>
        <taxon>Nocardiaceae</taxon>
        <taxon>Nocardia</taxon>
    </lineage>
</organism>
<dbReference type="InterPro" id="IPR036278">
    <property type="entry name" value="Sialidase_sf"/>
</dbReference>
<reference evidence="1 2" key="1">
    <citation type="submission" date="2019-09" db="EMBL/GenBank/DDBJ databases">
        <authorList>
            <person name="Wang X."/>
        </authorList>
    </citation>
    <scope>NUCLEOTIDE SEQUENCE [LARGE SCALE GENOMIC DNA]</scope>
    <source>
        <strain evidence="1 2">CICC 11023</strain>
    </source>
</reference>
<dbReference type="Proteomes" id="UP000323876">
    <property type="component" value="Unassembled WGS sequence"/>
</dbReference>
<evidence type="ECO:0000313" key="2">
    <source>
        <dbReference type="Proteomes" id="UP000323876"/>
    </source>
</evidence>
<protein>
    <submittedName>
        <fullName evidence="1">DUF4185 domain-containing protein</fullName>
    </submittedName>
</protein>